<proteinExistence type="predicted"/>
<dbReference type="EMBL" id="BLXT01004491">
    <property type="protein sequence ID" value="GFO13399.1"/>
    <property type="molecule type" value="Genomic_DNA"/>
</dbReference>
<comment type="caution">
    <text evidence="1">The sequence shown here is derived from an EMBL/GenBank/DDBJ whole genome shotgun (WGS) entry which is preliminary data.</text>
</comment>
<evidence type="ECO:0000313" key="2">
    <source>
        <dbReference type="Proteomes" id="UP000735302"/>
    </source>
</evidence>
<keyword evidence="2" id="KW-1185">Reference proteome</keyword>
<accession>A0AAV4B065</accession>
<reference evidence="1 2" key="1">
    <citation type="journal article" date="2021" name="Elife">
        <title>Chloroplast acquisition without the gene transfer in kleptoplastic sea slugs, Plakobranchus ocellatus.</title>
        <authorList>
            <person name="Maeda T."/>
            <person name="Takahashi S."/>
            <person name="Yoshida T."/>
            <person name="Shimamura S."/>
            <person name="Takaki Y."/>
            <person name="Nagai Y."/>
            <person name="Toyoda A."/>
            <person name="Suzuki Y."/>
            <person name="Arimoto A."/>
            <person name="Ishii H."/>
            <person name="Satoh N."/>
            <person name="Nishiyama T."/>
            <person name="Hasebe M."/>
            <person name="Maruyama T."/>
            <person name="Minagawa J."/>
            <person name="Obokata J."/>
            <person name="Shigenobu S."/>
        </authorList>
    </citation>
    <scope>NUCLEOTIDE SEQUENCE [LARGE SCALE GENOMIC DNA]</scope>
</reference>
<sequence>MYVVMTSKMNSQVIATVKKLMTDIACQDSRAFAFPLVSTQGLREGEGFVANVAHQAASSVTALLSHTADAAPLTTHWRCTNVLGFT</sequence>
<name>A0AAV4B065_9GAST</name>
<dbReference type="AlphaFoldDB" id="A0AAV4B065"/>
<evidence type="ECO:0000313" key="1">
    <source>
        <dbReference type="EMBL" id="GFO13399.1"/>
    </source>
</evidence>
<dbReference type="Proteomes" id="UP000735302">
    <property type="component" value="Unassembled WGS sequence"/>
</dbReference>
<organism evidence="1 2">
    <name type="scientific">Plakobranchus ocellatus</name>
    <dbReference type="NCBI Taxonomy" id="259542"/>
    <lineage>
        <taxon>Eukaryota</taxon>
        <taxon>Metazoa</taxon>
        <taxon>Spiralia</taxon>
        <taxon>Lophotrochozoa</taxon>
        <taxon>Mollusca</taxon>
        <taxon>Gastropoda</taxon>
        <taxon>Heterobranchia</taxon>
        <taxon>Euthyneura</taxon>
        <taxon>Panpulmonata</taxon>
        <taxon>Sacoglossa</taxon>
        <taxon>Placobranchoidea</taxon>
        <taxon>Plakobranchidae</taxon>
        <taxon>Plakobranchus</taxon>
    </lineage>
</organism>
<gene>
    <name evidence="1" type="ORF">PoB_003990400</name>
</gene>
<protein>
    <submittedName>
        <fullName evidence="1">Uncharacterized protein</fullName>
    </submittedName>
</protein>